<evidence type="ECO:0000256" key="1">
    <source>
        <dbReference type="ARBA" id="ARBA00004370"/>
    </source>
</evidence>
<evidence type="ECO:0000256" key="3">
    <source>
        <dbReference type="ARBA" id="ARBA00022729"/>
    </source>
</evidence>
<evidence type="ECO:0000256" key="5">
    <source>
        <dbReference type="ARBA" id="ARBA00023237"/>
    </source>
</evidence>
<keyword evidence="6" id="KW-1133">Transmembrane helix</keyword>
<evidence type="ECO:0000256" key="6">
    <source>
        <dbReference type="SAM" id="Phobius"/>
    </source>
</evidence>
<accession>A0A315ZAH3</accession>
<dbReference type="InterPro" id="IPR000184">
    <property type="entry name" value="Bac_surfAg_D15"/>
</dbReference>
<evidence type="ECO:0000259" key="7">
    <source>
        <dbReference type="Pfam" id="PF01103"/>
    </source>
</evidence>
<evidence type="ECO:0000256" key="2">
    <source>
        <dbReference type="ARBA" id="ARBA00022692"/>
    </source>
</evidence>
<keyword evidence="2 6" id="KW-0812">Transmembrane</keyword>
<feature type="domain" description="Bacterial surface antigen (D15)" evidence="7">
    <location>
        <begin position="597"/>
        <end position="754"/>
    </location>
</feature>
<organism evidence="8 9">
    <name type="scientific">Sediminitomix flava</name>
    <dbReference type="NCBI Taxonomy" id="379075"/>
    <lineage>
        <taxon>Bacteria</taxon>
        <taxon>Pseudomonadati</taxon>
        <taxon>Bacteroidota</taxon>
        <taxon>Cytophagia</taxon>
        <taxon>Cytophagales</taxon>
        <taxon>Flammeovirgaceae</taxon>
        <taxon>Sediminitomix</taxon>
    </lineage>
</organism>
<protein>
    <submittedName>
        <fullName evidence="8">Outer membrane protein assembly factor BamA</fullName>
    </submittedName>
</protein>
<comment type="caution">
    <text evidence="8">The sequence shown here is derived from an EMBL/GenBank/DDBJ whole genome shotgun (WGS) entry which is preliminary data.</text>
</comment>
<gene>
    <name evidence="8" type="ORF">BC781_103592</name>
</gene>
<name>A0A315ZAH3_SEDFL</name>
<keyword evidence="3" id="KW-0732">Signal</keyword>
<proteinExistence type="predicted"/>
<dbReference type="GO" id="GO:0019867">
    <property type="term" value="C:outer membrane"/>
    <property type="evidence" value="ECO:0007669"/>
    <property type="project" value="InterPro"/>
</dbReference>
<evidence type="ECO:0000313" key="8">
    <source>
        <dbReference type="EMBL" id="PWJ42340.1"/>
    </source>
</evidence>
<dbReference type="Pfam" id="PF01103">
    <property type="entry name" value="Omp85"/>
    <property type="match status" value="1"/>
</dbReference>
<keyword evidence="5" id="KW-0998">Cell outer membrane</keyword>
<dbReference type="RefSeq" id="WP_109619204.1">
    <property type="nucleotide sequence ID" value="NZ_QGDO01000003.1"/>
</dbReference>
<evidence type="ECO:0000313" key="9">
    <source>
        <dbReference type="Proteomes" id="UP000245535"/>
    </source>
</evidence>
<dbReference type="Gene3D" id="2.40.160.50">
    <property type="entry name" value="membrane protein fhac: a member of the omp85/tpsb transporter family"/>
    <property type="match status" value="1"/>
</dbReference>
<evidence type="ECO:0000256" key="4">
    <source>
        <dbReference type="ARBA" id="ARBA00023136"/>
    </source>
</evidence>
<dbReference type="AlphaFoldDB" id="A0A315ZAH3"/>
<dbReference type="PANTHER" id="PTHR12815:SF47">
    <property type="entry name" value="TRANSLOCATION AND ASSEMBLY MODULE SUBUNIT TAMA"/>
    <property type="match status" value="1"/>
</dbReference>
<comment type="subcellular location">
    <subcellularLocation>
        <location evidence="1">Membrane</location>
    </subcellularLocation>
</comment>
<keyword evidence="9" id="KW-1185">Reference proteome</keyword>
<feature type="transmembrane region" description="Helical" evidence="6">
    <location>
        <begin position="21"/>
        <end position="40"/>
    </location>
</feature>
<reference evidence="8 9" key="1">
    <citation type="submission" date="2018-03" db="EMBL/GenBank/DDBJ databases">
        <title>Genomic Encyclopedia of Archaeal and Bacterial Type Strains, Phase II (KMG-II): from individual species to whole genera.</title>
        <authorList>
            <person name="Goeker M."/>
        </authorList>
    </citation>
    <scope>NUCLEOTIDE SEQUENCE [LARGE SCALE GENOMIC DNA]</scope>
    <source>
        <strain evidence="8 9">DSM 28229</strain>
    </source>
</reference>
<keyword evidence="4 6" id="KW-0472">Membrane</keyword>
<dbReference type="OrthoDB" id="9814535at2"/>
<dbReference type="EMBL" id="QGDO01000003">
    <property type="protein sequence ID" value="PWJ42340.1"/>
    <property type="molecule type" value="Genomic_DNA"/>
</dbReference>
<sequence>MSKLLVNTFLLNLLIFIKRQVLNFIIGIGFLSIFSCNVLSKISAEKPLYAGGILEVDEGDTLKLAKGVSYELEDQIYPKPNSKILGGRFGLSLYFKYVDRKDELKFIKKFLYDKFSEEPVYYDDEISKKVKKNIEDELYNNGYFYGTVDYKTHKEKDGKLVYVTYTAHPNDHPYTINSFVFEGDSTLLQKAIIEELDKSIFHEKPRYDLDLLKSERKRVEDSLRNNGYYFFKQGFLTYEADSALGTKSVDLFMKLKSNFPPKASRKFYIGEITMNTDFQQDSSKAFSNHVEIDTLGYIYQGDPHKLKPKALKDAILFERGELYKQNKHRNTLKLLSSLGVFSYIDLAFKETTDSLYFEDLLDVSGRMTQVVPKSISTEIGMATWTNGYTGPELELSWQHRNIFGGAETFSFSADIGILQQFGGSQSSDVTSIQLLGIDFSLTFPRILFPFPVRLYKESILPSTKISLSYETYWYRPIAQLRIINSKLTYDWSPNFNKRHILDLIDIVFQNSEIESGTEVDSLDDFPNFGIPRIENENIFSSKYTYQYRSGKITEQDFVLGYQGYIDAAGNIIYGLQKAFGKNPTQSNPETFLGQVYAQYVRVGSDLRSYLQLNRKFTLASRINVDVGVPWGNATELPFIRSYFVGGPTSIKSFNPRTIGPGSAYVMPGDNEYFERDGDIKIEANIELRQSLSKFFKLGYFIDIGNVWLLNKNPNFINGDFDFSRFYKELAIGTGIGFRLDLEFFVLRLDLGVPVLTPFLSQFEDDPDTEINEAAINAPVSDRFLLKDFPSGIVFNLAIGYPF</sequence>
<dbReference type="InterPro" id="IPR039910">
    <property type="entry name" value="D15-like"/>
</dbReference>
<dbReference type="Proteomes" id="UP000245535">
    <property type="component" value="Unassembled WGS sequence"/>
</dbReference>
<dbReference type="PANTHER" id="PTHR12815">
    <property type="entry name" value="SORTING AND ASSEMBLY MACHINERY SAMM50 PROTEIN FAMILY MEMBER"/>
    <property type="match status" value="1"/>
</dbReference>